<accession>A0A1R3IZZ8</accession>
<evidence type="ECO:0000313" key="3">
    <source>
        <dbReference type="Proteomes" id="UP000187203"/>
    </source>
</evidence>
<dbReference type="GO" id="GO:0003676">
    <property type="term" value="F:nucleic acid binding"/>
    <property type="evidence" value="ECO:0007669"/>
    <property type="project" value="InterPro"/>
</dbReference>
<feature type="domain" description="RNase H type-1" evidence="1">
    <location>
        <begin position="143"/>
        <end position="264"/>
    </location>
</feature>
<keyword evidence="3" id="KW-1185">Reference proteome</keyword>
<dbReference type="OrthoDB" id="1002568at2759"/>
<dbReference type="AlphaFoldDB" id="A0A1R3IZZ8"/>
<dbReference type="GO" id="GO:0004523">
    <property type="term" value="F:RNA-DNA hybrid ribonuclease activity"/>
    <property type="evidence" value="ECO:0007669"/>
    <property type="project" value="InterPro"/>
</dbReference>
<comment type="caution">
    <text evidence="2">The sequence shown here is derived from an EMBL/GenBank/DDBJ whole genome shotgun (WGS) entry which is preliminary data.</text>
</comment>
<dbReference type="InterPro" id="IPR012337">
    <property type="entry name" value="RNaseH-like_sf"/>
</dbReference>
<organism evidence="2 3">
    <name type="scientific">Corchorus olitorius</name>
    <dbReference type="NCBI Taxonomy" id="93759"/>
    <lineage>
        <taxon>Eukaryota</taxon>
        <taxon>Viridiplantae</taxon>
        <taxon>Streptophyta</taxon>
        <taxon>Embryophyta</taxon>
        <taxon>Tracheophyta</taxon>
        <taxon>Spermatophyta</taxon>
        <taxon>Magnoliopsida</taxon>
        <taxon>eudicotyledons</taxon>
        <taxon>Gunneridae</taxon>
        <taxon>Pentapetalae</taxon>
        <taxon>rosids</taxon>
        <taxon>malvids</taxon>
        <taxon>Malvales</taxon>
        <taxon>Malvaceae</taxon>
        <taxon>Grewioideae</taxon>
        <taxon>Apeibeae</taxon>
        <taxon>Corchorus</taxon>
    </lineage>
</organism>
<gene>
    <name evidence="2" type="ORF">COLO4_20392</name>
</gene>
<dbReference type="InterPro" id="IPR044730">
    <property type="entry name" value="RNase_H-like_dom_plant"/>
</dbReference>
<dbReference type="PANTHER" id="PTHR47074:SF11">
    <property type="entry name" value="REVERSE TRANSCRIPTASE-LIKE PROTEIN"/>
    <property type="match status" value="1"/>
</dbReference>
<protein>
    <recommendedName>
        <fullName evidence="1">RNase H type-1 domain-containing protein</fullName>
    </recommendedName>
</protein>
<evidence type="ECO:0000313" key="2">
    <source>
        <dbReference type="EMBL" id="OMO88162.1"/>
    </source>
</evidence>
<dbReference type="EMBL" id="AWUE01017160">
    <property type="protein sequence ID" value="OMO88162.1"/>
    <property type="molecule type" value="Genomic_DNA"/>
</dbReference>
<dbReference type="Pfam" id="PF13456">
    <property type="entry name" value="RVT_3"/>
    <property type="match status" value="1"/>
</dbReference>
<dbReference type="CDD" id="cd06222">
    <property type="entry name" value="RNase_H_like"/>
    <property type="match status" value="1"/>
</dbReference>
<reference evidence="3" key="1">
    <citation type="submission" date="2013-09" db="EMBL/GenBank/DDBJ databases">
        <title>Corchorus olitorius genome sequencing.</title>
        <authorList>
            <person name="Alam M."/>
            <person name="Haque M.S."/>
            <person name="Islam M.S."/>
            <person name="Emdad E.M."/>
            <person name="Islam M.M."/>
            <person name="Ahmed B."/>
            <person name="Halim A."/>
            <person name="Hossen Q.M.M."/>
            <person name="Hossain M.Z."/>
            <person name="Ahmed R."/>
            <person name="Khan M.M."/>
            <person name="Islam R."/>
            <person name="Rashid M.M."/>
            <person name="Khan S.A."/>
            <person name="Rahman M.S."/>
            <person name="Alam M."/>
            <person name="Yahiya A.S."/>
            <person name="Khan M.S."/>
            <person name="Azam M.S."/>
            <person name="Haque T."/>
            <person name="Lashkar M.Z.H."/>
            <person name="Akhand A.I."/>
            <person name="Morshed G."/>
            <person name="Roy S."/>
            <person name="Uddin K.S."/>
            <person name="Rabeya T."/>
            <person name="Hossain A.S."/>
            <person name="Chowdhury A."/>
            <person name="Snigdha A.R."/>
            <person name="Mortoza M.S."/>
            <person name="Matin S.A."/>
            <person name="Hoque S.M.E."/>
            <person name="Islam M.K."/>
            <person name="Roy D.K."/>
            <person name="Haider R."/>
            <person name="Moosa M.M."/>
            <person name="Elias S.M."/>
            <person name="Hasan A.M."/>
            <person name="Jahan S."/>
            <person name="Shafiuddin M."/>
            <person name="Mahmood N."/>
            <person name="Shommy N.S."/>
        </authorList>
    </citation>
    <scope>NUCLEOTIDE SEQUENCE [LARGE SCALE GENOMIC DNA]</scope>
    <source>
        <strain evidence="3">cv. O-4</strain>
    </source>
</reference>
<sequence>MNSATCFLCGQEDESVEHMLLGCDWTRGIWLSICGLRIYHESLSTFDQWLSQVILNDDNLLGVKEDLVRKIAFTCWGIWKARCERVLTDSQDLGYRTVNRIQQALEEWMRVKDRLEPKHDSVDGRTVSDDLWQKPDEGWFKVNCDGAFCNNSCVAGIGIVVRDSEGIVLESYGKCIKAGNALVAEAVAVKEAVQVTRHMGLEQVIIETDCSNIHSNIKSNTVVDWRIKPLVLDIGHLLRELPNVELRVIKRSANIAADWFAKQARKEMCFVDGRLHHPSSLVGIWSSDGVAAPP</sequence>
<dbReference type="Gene3D" id="3.30.420.10">
    <property type="entry name" value="Ribonuclease H-like superfamily/Ribonuclease H"/>
    <property type="match status" value="1"/>
</dbReference>
<name>A0A1R3IZZ8_9ROSI</name>
<dbReference type="InterPro" id="IPR002156">
    <property type="entry name" value="RNaseH_domain"/>
</dbReference>
<dbReference type="InterPro" id="IPR036397">
    <property type="entry name" value="RNaseH_sf"/>
</dbReference>
<dbReference type="InterPro" id="IPR052929">
    <property type="entry name" value="RNase_H-like_EbsB-rel"/>
</dbReference>
<dbReference type="Proteomes" id="UP000187203">
    <property type="component" value="Unassembled WGS sequence"/>
</dbReference>
<dbReference type="SUPFAM" id="SSF53098">
    <property type="entry name" value="Ribonuclease H-like"/>
    <property type="match status" value="1"/>
</dbReference>
<dbReference type="PANTHER" id="PTHR47074">
    <property type="entry name" value="BNAC02G40300D PROTEIN"/>
    <property type="match status" value="1"/>
</dbReference>
<dbReference type="STRING" id="93759.A0A1R3IZZ8"/>
<proteinExistence type="predicted"/>
<evidence type="ECO:0000259" key="1">
    <source>
        <dbReference type="Pfam" id="PF13456"/>
    </source>
</evidence>